<dbReference type="PROSITE" id="PS50181">
    <property type="entry name" value="FBOX"/>
    <property type="match status" value="1"/>
</dbReference>
<feature type="region of interest" description="Disordered" evidence="4">
    <location>
        <begin position="419"/>
        <end position="551"/>
    </location>
</feature>
<dbReference type="SMART" id="SM00256">
    <property type="entry name" value="FBOX"/>
    <property type="match status" value="1"/>
</dbReference>
<feature type="compositionally biased region" description="Acidic residues" evidence="4">
    <location>
        <begin position="124"/>
        <end position="134"/>
    </location>
</feature>
<feature type="repeat" description="WD" evidence="3">
    <location>
        <begin position="772"/>
        <end position="811"/>
    </location>
</feature>
<dbReference type="Gene3D" id="2.130.10.10">
    <property type="entry name" value="YVTN repeat-like/Quinoprotein amine dehydrogenase"/>
    <property type="match status" value="2"/>
</dbReference>
<feature type="repeat" description="WD" evidence="3">
    <location>
        <begin position="812"/>
        <end position="851"/>
    </location>
</feature>
<feature type="compositionally biased region" description="Low complexity" evidence="4">
    <location>
        <begin position="497"/>
        <end position="509"/>
    </location>
</feature>
<dbReference type="Gene3D" id="1.20.1280.50">
    <property type="match status" value="1"/>
</dbReference>
<feature type="compositionally biased region" description="Low complexity" evidence="4">
    <location>
        <begin position="82"/>
        <end position="95"/>
    </location>
</feature>
<feature type="compositionally biased region" description="Low complexity" evidence="4">
    <location>
        <begin position="1"/>
        <end position="11"/>
    </location>
</feature>
<keyword evidence="1 3" id="KW-0853">WD repeat</keyword>
<feature type="compositionally biased region" description="Pro residues" evidence="4">
    <location>
        <begin position="26"/>
        <end position="35"/>
    </location>
</feature>
<feature type="domain" description="F-box" evidence="5">
    <location>
        <begin position="197"/>
        <end position="244"/>
    </location>
</feature>
<feature type="compositionally biased region" description="Pro residues" evidence="4">
    <location>
        <begin position="99"/>
        <end position="109"/>
    </location>
</feature>
<feature type="region of interest" description="Disordered" evidence="4">
    <location>
        <begin position="69"/>
        <end position="134"/>
    </location>
</feature>
<dbReference type="PROSITE" id="PS00678">
    <property type="entry name" value="WD_REPEATS_1"/>
    <property type="match status" value="3"/>
</dbReference>
<evidence type="ECO:0000256" key="2">
    <source>
        <dbReference type="ARBA" id="ARBA00022737"/>
    </source>
</evidence>
<evidence type="ECO:0000256" key="3">
    <source>
        <dbReference type="PROSITE-ProRule" id="PRU00221"/>
    </source>
</evidence>
<dbReference type="InterPro" id="IPR001810">
    <property type="entry name" value="F-box_dom"/>
</dbReference>
<sequence>MSSSSSPNQSSRPTTLPLIPQQPHWTKPPPSPPSLTPLTTTSFSRSSIGDASIALSSLSISINNQQPIVPLPTPSPGISQITNANTNTNTNPTQNGLSPPTPAPSPSPSPRDKRTFRHSHNNDNDDDDNDNSDEELMDRIWKGKNRQHVISDPQDLIYRFTSLSPSQRFSFLTSLVGELRLNEALVVSRKIEPLLRRDFLRELPAELALHCLSFVDEPKTLARAAQVSHYWNQLLQDEQTWKDLFDRHDFPTPTSFIHRPIGLRSRSATQSFANANTNNPFSVVNGSINVGTNTRTSNSQQSCINRATPFGLERRVLTLASSRLRDKEDGTFKGRFKNAYLTESNWLSGGRILANHVSADDAVVTTLCFDDSHIVVGMANNKIHVFDAITGTFLRSLLGHRQGVWAMVLVSANRAGTGTGTGSAFDVDDDVNDDDASEDSFEDRIDPNSRRFGQNQGHSENFWNGHGRASDSYRDNGQSRRSSFAGGTTTERHPPLGSSSSHHNNNSNGNGNGDHHDYPGFGQNLNSSSPGGIFPQSQINQPARPNTAMGFTPLPNGLLGLGIGNSNSRGDNLPFSASATSINIPALGESASSSTPQDDEEMKNKKMRSSDPCGCARGWKGNRNNLVVSAGCDKEVKVWNLDTGELLHSMRGHTSTIRCLKVLDKRPVAISGSRDHTLRVWDIENGHLLHVLAGHEESVRCVEIAGNMAVSGSYDYTARLWNLDTGECAHVLRGHYHQIYSVAFDGQMVVTGSLDSTIRVWSAATGDCLALLQGHTALVGQLQLSSSRLITGGSDGRVIIFDLSTLTTSHRLCAHDNSVTCLQFDDRFIVSGGNDGRVKLWDVKSGRFVRELTRPCDAVWRVGFRSDRVVLLCQREGRTCLEVISFRPGEGERRARS</sequence>
<dbReference type="PRINTS" id="PR00320">
    <property type="entry name" value="GPROTEINBRPT"/>
</dbReference>
<keyword evidence="2" id="KW-0677">Repeat</keyword>
<feature type="repeat" description="WD" evidence="3">
    <location>
        <begin position="624"/>
        <end position="649"/>
    </location>
</feature>
<dbReference type="InterPro" id="IPR020472">
    <property type="entry name" value="WD40_PAC1"/>
</dbReference>
<feature type="repeat" description="WD" evidence="3">
    <location>
        <begin position="732"/>
        <end position="771"/>
    </location>
</feature>
<dbReference type="Pfam" id="PF00400">
    <property type="entry name" value="WD40"/>
    <property type="match status" value="5"/>
</dbReference>
<dbReference type="EMBL" id="CP141881">
    <property type="protein sequence ID" value="WRT63369.1"/>
    <property type="molecule type" value="Genomic_DNA"/>
</dbReference>
<feature type="compositionally biased region" description="Basic and acidic residues" evidence="4">
    <location>
        <begin position="468"/>
        <end position="478"/>
    </location>
</feature>
<dbReference type="PANTHER" id="PTHR44436:SF1">
    <property type="entry name" value="F-BOX_WD REPEAT-CONTAINING PROTEIN 2"/>
    <property type="match status" value="1"/>
</dbReference>
<dbReference type="PANTHER" id="PTHR44436">
    <property type="entry name" value="F-BOX/WD REPEAT-CONTAINING PROTEIN 2"/>
    <property type="match status" value="1"/>
</dbReference>
<gene>
    <name evidence="6" type="ORF">IL334_000274</name>
</gene>
<evidence type="ECO:0000313" key="7">
    <source>
        <dbReference type="Proteomes" id="UP001329825"/>
    </source>
</evidence>
<dbReference type="Pfam" id="PF12937">
    <property type="entry name" value="F-box-like"/>
    <property type="match status" value="1"/>
</dbReference>
<dbReference type="PROSITE" id="PS50082">
    <property type="entry name" value="WD_REPEATS_2"/>
    <property type="match status" value="6"/>
</dbReference>
<dbReference type="Proteomes" id="UP001329825">
    <property type="component" value="Chromosome 1"/>
</dbReference>
<dbReference type="InterPro" id="IPR019775">
    <property type="entry name" value="WD40_repeat_CS"/>
</dbReference>
<reference evidence="6 7" key="1">
    <citation type="submission" date="2024-01" db="EMBL/GenBank/DDBJ databases">
        <title>Comparative genomics of Cryptococcus and Kwoniella reveals pathogenesis evolution and contrasting modes of karyotype evolution via chromosome fusion or intercentromeric recombination.</title>
        <authorList>
            <person name="Coelho M.A."/>
            <person name="David-Palma M."/>
            <person name="Shea T."/>
            <person name="Bowers K."/>
            <person name="McGinley-Smith S."/>
            <person name="Mohammad A.W."/>
            <person name="Gnirke A."/>
            <person name="Yurkov A.M."/>
            <person name="Nowrousian M."/>
            <person name="Sun S."/>
            <person name="Cuomo C.A."/>
            <person name="Heitman J."/>
        </authorList>
    </citation>
    <scope>NUCLEOTIDE SEQUENCE [LARGE SCALE GENOMIC DNA]</scope>
    <source>
        <strain evidence="6">CBS 11374</strain>
    </source>
</reference>
<evidence type="ECO:0000313" key="6">
    <source>
        <dbReference type="EMBL" id="WRT63369.1"/>
    </source>
</evidence>
<name>A0ABZ1CNP6_9TREE</name>
<organism evidence="6 7">
    <name type="scientific">Kwoniella shivajii</name>
    <dbReference type="NCBI Taxonomy" id="564305"/>
    <lineage>
        <taxon>Eukaryota</taxon>
        <taxon>Fungi</taxon>
        <taxon>Dikarya</taxon>
        <taxon>Basidiomycota</taxon>
        <taxon>Agaricomycotina</taxon>
        <taxon>Tremellomycetes</taxon>
        <taxon>Tremellales</taxon>
        <taxon>Cryptococcaceae</taxon>
        <taxon>Kwoniella</taxon>
    </lineage>
</organism>
<dbReference type="SUPFAM" id="SSF50952">
    <property type="entry name" value="Soluble quinoprotein glucose dehydrogenase"/>
    <property type="match status" value="1"/>
</dbReference>
<evidence type="ECO:0000256" key="4">
    <source>
        <dbReference type="SAM" id="MobiDB-lite"/>
    </source>
</evidence>
<feature type="compositionally biased region" description="Acidic residues" evidence="4">
    <location>
        <begin position="426"/>
        <end position="441"/>
    </location>
</feature>
<dbReference type="SUPFAM" id="SSF50978">
    <property type="entry name" value="WD40 repeat-like"/>
    <property type="match status" value="1"/>
</dbReference>
<protein>
    <recommendedName>
        <fullName evidence="5">F-box domain-containing protein</fullName>
    </recommendedName>
</protein>
<dbReference type="GeneID" id="87952405"/>
<dbReference type="InterPro" id="IPR015943">
    <property type="entry name" value="WD40/YVTN_repeat-like_dom_sf"/>
</dbReference>
<evidence type="ECO:0000259" key="5">
    <source>
        <dbReference type="PROSITE" id="PS50181"/>
    </source>
</evidence>
<feature type="compositionally biased region" description="Polar residues" evidence="4">
    <location>
        <begin position="523"/>
        <end position="544"/>
    </location>
</feature>
<feature type="region of interest" description="Disordered" evidence="4">
    <location>
        <begin position="1"/>
        <end position="44"/>
    </location>
</feature>
<evidence type="ECO:0000256" key="1">
    <source>
        <dbReference type="ARBA" id="ARBA00022574"/>
    </source>
</evidence>
<dbReference type="InterPro" id="IPR036322">
    <property type="entry name" value="WD40_repeat_dom_sf"/>
</dbReference>
<feature type="region of interest" description="Disordered" evidence="4">
    <location>
        <begin position="586"/>
        <end position="612"/>
    </location>
</feature>
<feature type="repeat" description="WD" evidence="3">
    <location>
        <begin position="650"/>
        <end position="691"/>
    </location>
</feature>
<dbReference type="CDD" id="cd00200">
    <property type="entry name" value="WD40"/>
    <property type="match status" value="1"/>
</dbReference>
<feature type="compositionally biased region" description="Polar residues" evidence="4">
    <location>
        <begin position="451"/>
        <end position="462"/>
    </location>
</feature>
<dbReference type="SMART" id="SM00320">
    <property type="entry name" value="WD40"/>
    <property type="match status" value="6"/>
</dbReference>
<dbReference type="PROSITE" id="PS50294">
    <property type="entry name" value="WD_REPEATS_REGION"/>
    <property type="match status" value="4"/>
</dbReference>
<dbReference type="InterPro" id="IPR036047">
    <property type="entry name" value="F-box-like_dom_sf"/>
</dbReference>
<dbReference type="InterPro" id="IPR042627">
    <property type="entry name" value="FBXW2"/>
</dbReference>
<feature type="compositionally biased region" description="Polar residues" evidence="4">
    <location>
        <begin position="479"/>
        <end position="489"/>
    </location>
</feature>
<dbReference type="InterPro" id="IPR001680">
    <property type="entry name" value="WD40_rpt"/>
</dbReference>
<dbReference type="RefSeq" id="XP_062788109.1">
    <property type="nucleotide sequence ID" value="XM_062932058.1"/>
</dbReference>
<dbReference type="SUPFAM" id="SSF81383">
    <property type="entry name" value="F-box domain"/>
    <property type="match status" value="1"/>
</dbReference>
<keyword evidence="7" id="KW-1185">Reference proteome</keyword>
<feature type="repeat" description="WD" evidence="3">
    <location>
        <begin position="692"/>
        <end position="731"/>
    </location>
</feature>
<proteinExistence type="predicted"/>
<dbReference type="InterPro" id="IPR011041">
    <property type="entry name" value="Quinoprot_gluc/sorb_DH_b-prop"/>
</dbReference>
<accession>A0ABZ1CNP6</accession>